<evidence type="ECO:0000313" key="2">
    <source>
        <dbReference type="Proteomes" id="UP001219525"/>
    </source>
</evidence>
<reference evidence="1" key="1">
    <citation type="submission" date="2023-03" db="EMBL/GenBank/DDBJ databases">
        <title>Massive genome expansion in bonnet fungi (Mycena s.s.) driven by repeated elements and novel gene families across ecological guilds.</title>
        <authorList>
            <consortium name="Lawrence Berkeley National Laboratory"/>
            <person name="Harder C.B."/>
            <person name="Miyauchi S."/>
            <person name="Viragh M."/>
            <person name="Kuo A."/>
            <person name="Thoen E."/>
            <person name="Andreopoulos B."/>
            <person name="Lu D."/>
            <person name="Skrede I."/>
            <person name="Drula E."/>
            <person name="Henrissat B."/>
            <person name="Morin E."/>
            <person name="Kohler A."/>
            <person name="Barry K."/>
            <person name="LaButti K."/>
            <person name="Morin E."/>
            <person name="Salamov A."/>
            <person name="Lipzen A."/>
            <person name="Mereny Z."/>
            <person name="Hegedus B."/>
            <person name="Baldrian P."/>
            <person name="Stursova M."/>
            <person name="Weitz H."/>
            <person name="Taylor A."/>
            <person name="Grigoriev I.V."/>
            <person name="Nagy L.G."/>
            <person name="Martin F."/>
            <person name="Kauserud H."/>
        </authorList>
    </citation>
    <scope>NUCLEOTIDE SEQUENCE</scope>
    <source>
        <strain evidence="1">9144</strain>
    </source>
</reference>
<keyword evidence="2" id="KW-1185">Reference proteome</keyword>
<dbReference type="AlphaFoldDB" id="A0AAD6Y9V7"/>
<protein>
    <submittedName>
        <fullName evidence="1">Uncharacterized protein</fullName>
    </submittedName>
</protein>
<evidence type="ECO:0000313" key="1">
    <source>
        <dbReference type="EMBL" id="KAJ7207570.1"/>
    </source>
</evidence>
<accession>A0AAD6Y9V7</accession>
<dbReference type="Proteomes" id="UP001219525">
    <property type="component" value="Unassembled WGS sequence"/>
</dbReference>
<name>A0AAD6Y9V7_9AGAR</name>
<gene>
    <name evidence="1" type="ORF">GGX14DRAFT_396391</name>
</gene>
<dbReference type="EMBL" id="JARJCW010000036">
    <property type="protein sequence ID" value="KAJ7207570.1"/>
    <property type="molecule type" value="Genomic_DNA"/>
</dbReference>
<proteinExistence type="predicted"/>
<comment type="caution">
    <text evidence="1">The sequence shown here is derived from an EMBL/GenBank/DDBJ whole genome shotgun (WGS) entry which is preliminary data.</text>
</comment>
<organism evidence="1 2">
    <name type="scientific">Mycena pura</name>
    <dbReference type="NCBI Taxonomy" id="153505"/>
    <lineage>
        <taxon>Eukaryota</taxon>
        <taxon>Fungi</taxon>
        <taxon>Dikarya</taxon>
        <taxon>Basidiomycota</taxon>
        <taxon>Agaricomycotina</taxon>
        <taxon>Agaricomycetes</taxon>
        <taxon>Agaricomycetidae</taxon>
        <taxon>Agaricales</taxon>
        <taxon>Marasmiineae</taxon>
        <taxon>Mycenaceae</taxon>
        <taxon>Mycena</taxon>
    </lineage>
</organism>
<sequence length="162" mass="17987">MSAAAASVIQLAPISAAFVYARTTTLGYWSSIAKRHNTLPSYGFIYSMSLRANDFRVEGEGVGPHRVPPEPEFGPISKTDQILWTQVSTCAALLSRPRETPFSDEDAAAVHEPSRDDVSFRFRGDEVDHFICNVKIRQVAAVVPEVPKFYAFTSWTTYCLLP</sequence>